<keyword evidence="2" id="KW-0456">Lyase</keyword>
<gene>
    <name evidence="2" type="primary">cysG_33</name>
    <name evidence="2" type="ORF">SDC9_201521</name>
</gene>
<accession>A0A645J317</accession>
<proteinExistence type="predicted"/>
<dbReference type="EC" id="4.99.1.4" evidence="2"/>
<sequence length="72" mass="7551">MGVKGLDIIAHQLQAHGLPGTTPAALIYRATWPNQKIYPATLATLPEVAHRHAVAPPALLVIGDVVALAENP</sequence>
<evidence type="ECO:0000256" key="1">
    <source>
        <dbReference type="ARBA" id="ARBA00023244"/>
    </source>
</evidence>
<dbReference type="GO" id="GO:0051266">
    <property type="term" value="F:sirohydrochlorin ferrochelatase activity"/>
    <property type="evidence" value="ECO:0007669"/>
    <property type="project" value="UniProtKB-EC"/>
</dbReference>
<protein>
    <submittedName>
        <fullName evidence="2">Siroheme synthase</fullName>
        <ecNumber evidence="2">4.99.1.4</ecNumber>
    </submittedName>
</protein>
<dbReference type="InterPro" id="IPR035996">
    <property type="entry name" value="4pyrrol_Methylase_sf"/>
</dbReference>
<dbReference type="GO" id="GO:0004851">
    <property type="term" value="F:uroporphyrin-III C-methyltransferase activity"/>
    <property type="evidence" value="ECO:0007669"/>
    <property type="project" value="TreeGrafter"/>
</dbReference>
<evidence type="ECO:0000313" key="2">
    <source>
        <dbReference type="EMBL" id="MPN53853.1"/>
    </source>
</evidence>
<dbReference type="AlphaFoldDB" id="A0A645J317"/>
<reference evidence="2" key="1">
    <citation type="submission" date="2019-08" db="EMBL/GenBank/DDBJ databases">
        <authorList>
            <person name="Kucharzyk K."/>
            <person name="Murdoch R.W."/>
            <person name="Higgins S."/>
            <person name="Loffler F."/>
        </authorList>
    </citation>
    <scope>NUCLEOTIDE SEQUENCE</scope>
</reference>
<dbReference type="Gene3D" id="3.30.950.10">
    <property type="entry name" value="Methyltransferase, Cobalt-precorrin-4 Transmethylase, Domain 2"/>
    <property type="match status" value="1"/>
</dbReference>
<keyword evidence="1" id="KW-0627">Porphyrin biosynthesis</keyword>
<comment type="caution">
    <text evidence="2">The sequence shown here is derived from an EMBL/GenBank/DDBJ whole genome shotgun (WGS) entry which is preliminary data.</text>
</comment>
<organism evidence="2">
    <name type="scientific">bioreactor metagenome</name>
    <dbReference type="NCBI Taxonomy" id="1076179"/>
    <lineage>
        <taxon>unclassified sequences</taxon>
        <taxon>metagenomes</taxon>
        <taxon>ecological metagenomes</taxon>
    </lineage>
</organism>
<dbReference type="InterPro" id="IPR050161">
    <property type="entry name" value="Siro_Cobalamin_biosynth"/>
</dbReference>
<dbReference type="EMBL" id="VSSQ01121435">
    <property type="protein sequence ID" value="MPN53853.1"/>
    <property type="molecule type" value="Genomic_DNA"/>
</dbReference>
<dbReference type="SUPFAM" id="SSF53790">
    <property type="entry name" value="Tetrapyrrole methylase"/>
    <property type="match status" value="1"/>
</dbReference>
<dbReference type="PANTHER" id="PTHR45790">
    <property type="entry name" value="SIROHEME SYNTHASE-RELATED"/>
    <property type="match status" value="1"/>
</dbReference>
<dbReference type="InterPro" id="IPR014776">
    <property type="entry name" value="4pyrrole_Mease_sub2"/>
</dbReference>
<dbReference type="PANTHER" id="PTHR45790:SF3">
    <property type="entry name" value="S-ADENOSYL-L-METHIONINE-DEPENDENT UROPORPHYRINOGEN III METHYLTRANSFERASE, CHLOROPLASTIC"/>
    <property type="match status" value="1"/>
</dbReference>
<name>A0A645J317_9ZZZZ</name>
<dbReference type="GO" id="GO:0019354">
    <property type="term" value="P:siroheme biosynthetic process"/>
    <property type="evidence" value="ECO:0007669"/>
    <property type="project" value="TreeGrafter"/>
</dbReference>